<dbReference type="GO" id="GO:0050660">
    <property type="term" value="F:flavin adenine dinucleotide binding"/>
    <property type="evidence" value="ECO:0007669"/>
    <property type="project" value="InterPro"/>
</dbReference>
<dbReference type="InterPro" id="IPR012132">
    <property type="entry name" value="GMC_OxRdtase"/>
</dbReference>
<protein>
    <recommendedName>
        <fullName evidence="7">Glucose-methanol-choline oxidoreductase N-terminal domain-containing protein</fullName>
    </recommendedName>
</protein>
<comment type="cofactor">
    <cofactor evidence="1 5">
        <name>FAD</name>
        <dbReference type="ChEBI" id="CHEBI:57692"/>
    </cofactor>
</comment>
<evidence type="ECO:0000256" key="5">
    <source>
        <dbReference type="PIRSR" id="PIRSR000137-2"/>
    </source>
</evidence>
<dbReference type="InterPro" id="IPR036188">
    <property type="entry name" value="FAD/NAD-bd_sf"/>
</dbReference>
<dbReference type="AlphaFoldDB" id="A0A7R9QU64"/>
<dbReference type="Gene3D" id="3.50.50.60">
    <property type="entry name" value="FAD/NAD(P)-binding domain"/>
    <property type="match status" value="1"/>
</dbReference>
<proteinExistence type="inferred from homology"/>
<accession>A0A7R9QU64</accession>
<sequence length="603" mass="66782">MLPIQLYMTFTIIWLRQQQHDYYAYRTPLPTKASYDYVVVGAGSAGAIVACRLAQKGKDVLLLEAGGAQDAYSHDHPGVYAQTLLLDGPAFWPYYLVPHSRVGKGSPLFRASLKGRVLGGSSTVNFMMYNRGNRKNYDNFVTQYGATGWGYNDVLPLFKLTENNTDPNMNSIYHGRNGPIGVSTASMISPIDNIFLETLSAQGIPYNDVNGPIQAGIMSVQSTINRGLRASTATGYLESNICPTVTIVTKATVNKVLISWDTDGKPIAYGVQFIKNLITYTVLANREVILSAGSPQILMLSGVGPKDHLTSKGIAPIYADLPVGSTYCDHLSILIPVFLKQNGLVNPIPQLIPSQLYEDDVLGTGVLAQAPMNTYYYSTSVNPDKDYPDVLLYGTSLPRLTINFKKRQLNVTKTKHGKKLPHRNINYLFNRELLQTIDLSIDWLAYLIDILNNDNYVLVPTLVRPKSCGTLRLRGTSIFDKPLIDPNFLGNPVDKQAFLELVSDTYRFVETSQFSQYAYVNPRPIPGCKYCDTGPVYKCTQYLECLIMQTGISLYHPVASCKMGDPSRPDTVVDPRLRVKGVKHLRVVDSSIYPTIINANTNA</sequence>
<evidence type="ECO:0000259" key="7">
    <source>
        <dbReference type="PROSITE" id="PS00623"/>
    </source>
</evidence>
<dbReference type="GO" id="GO:0016614">
    <property type="term" value="F:oxidoreductase activity, acting on CH-OH group of donors"/>
    <property type="evidence" value="ECO:0007669"/>
    <property type="project" value="InterPro"/>
</dbReference>
<feature type="domain" description="Glucose-methanol-choline oxidoreductase N-terminal" evidence="7">
    <location>
        <begin position="115"/>
        <end position="138"/>
    </location>
</feature>
<dbReference type="PANTHER" id="PTHR11552">
    <property type="entry name" value="GLUCOSE-METHANOL-CHOLINE GMC OXIDOREDUCTASE"/>
    <property type="match status" value="1"/>
</dbReference>
<dbReference type="PIRSF" id="PIRSF000137">
    <property type="entry name" value="Alcohol_oxidase"/>
    <property type="match status" value="1"/>
</dbReference>
<dbReference type="PANTHER" id="PTHR11552:SF147">
    <property type="entry name" value="CHOLINE DEHYDROGENASE, MITOCHONDRIAL"/>
    <property type="match status" value="1"/>
</dbReference>
<dbReference type="InterPro" id="IPR007867">
    <property type="entry name" value="GMC_OxRtase_C"/>
</dbReference>
<dbReference type="OrthoDB" id="6512184at2759"/>
<reference evidence="8" key="1">
    <citation type="submission" date="2020-11" db="EMBL/GenBank/DDBJ databases">
        <authorList>
            <person name="Tran Van P."/>
        </authorList>
    </citation>
    <scope>NUCLEOTIDE SEQUENCE</scope>
</reference>
<feature type="binding site" evidence="5">
    <location>
        <position position="117"/>
    </location>
    <ligand>
        <name>FAD</name>
        <dbReference type="ChEBI" id="CHEBI:57692"/>
    </ligand>
</feature>
<name>A0A7R9QU64_9ACAR</name>
<dbReference type="Gene3D" id="3.30.560.10">
    <property type="entry name" value="Glucose Oxidase, domain 3"/>
    <property type="match status" value="1"/>
</dbReference>
<evidence type="ECO:0000256" key="1">
    <source>
        <dbReference type="ARBA" id="ARBA00001974"/>
    </source>
</evidence>
<dbReference type="SUPFAM" id="SSF54373">
    <property type="entry name" value="FAD-linked reductases, C-terminal domain"/>
    <property type="match status" value="1"/>
</dbReference>
<dbReference type="SUPFAM" id="SSF51905">
    <property type="entry name" value="FAD/NAD(P)-binding domain"/>
    <property type="match status" value="1"/>
</dbReference>
<evidence type="ECO:0000256" key="4">
    <source>
        <dbReference type="ARBA" id="ARBA00022827"/>
    </source>
</evidence>
<dbReference type="Proteomes" id="UP000728032">
    <property type="component" value="Unassembled WGS sequence"/>
</dbReference>
<evidence type="ECO:0000313" key="8">
    <source>
        <dbReference type="EMBL" id="CAD7658594.1"/>
    </source>
</evidence>
<feature type="non-terminal residue" evidence="8">
    <location>
        <position position="603"/>
    </location>
</feature>
<dbReference type="InterPro" id="IPR000172">
    <property type="entry name" value="GMC_OxRdtase_N"/>
</dbReference>
<keyword evidence="4 5" id="KW-0274">FAD</keyword>
<keyword evidence="9" id="KW-1185">Reference proteome</keyword>
<evidence type="ECO:0000256" key="3">
    <source>
        <dbReference type="ARBA" id="ARBA00022630"/>
    </source>
</evidence>
<feature type="binding site" evidence="5">
    <location>
        <position position="253"/>
    </location>
    <ligand>
        <name>FAD</name>
        <dbReference type="ChEBI" id="CHEBI:57692"/>
    </ligand>
</feature>
<dbReference type="EMBL" id="CAJPVJ010015345">
    <property type="protein sequence ID" value="CAG2175780.1"/>
    <property type="molecule type" value="Genomic_DNA"/>
</dbReference>
<evidence type="ECO:0000256" key="2">
    <source>
        <dbReference type="ARBA" id="ARBA00010790"/>
    </source>
</evidence>
<dbReference type="Pfam" id="PF05199">
    <property type="entry name" value="GMC_oxred_C"/>
    <property type="match status" value="1"/>
</dbReference>
<keyword evidence="3 6" id="KW-0285">Flavoprotein</keyword>
<dbReference type="EMBL" id="OC930170">
    <property type="protein sequence ID" value="CAD7658594.1"/>
    <property type="molecule type" value="Genomic_DNA"/>
</dbReference>
<evidence type="ECO:0000256" key="6">
    <source>
        <dbReference type="RuleBase" id="RU003968"/>
    </source>
</evidence>
<organism evidence="8">
    <name type="scientific">Oppiella nova</name>
    <dbReference type="NCBI Taxonomy" id="334625"/>
    <lineage>
        <taxon>Eukaryota</taxon>
        <taxon>Metazoa</taxon>
        <taxon>Ecdysozoa</taxon>
        <taxon>Arthropoda</taxon>
        <taxon>Chelicerata</taxon>
        <taxon>Arachnida</taxon>
        <taxon>Acari</taxon>
        <taxon>Acariformes</taxon>
        <taxon>Sarcoptiformes</taxon>
        <taxon>Oribatida</taxon>
        <taxon>Brachypylina</taxon>
        <taxon>Oppioidea</taxon>
        <taxon>Oppiidae</taxon>
        <taxon>Oppiella</taxon>
    </lineage>
</organism>
<dbReference type="PROSITE" id="PS00623">
    <property type="entry name" value="GMC_OXRED_1"/>
    <property type="match status" value="1"/>
</dbReference>
<comment type="similarity">
    <text evidence="2 6">Belongs to the GMC oxidoreductase family.</text>
</comment>
<gene>
    <name evidence="8" type="ORF">ONB1V03_LOCUS15215</name>
</gene>
<evidence type="ECO:0000313" key="9">
    <source>
        <dbReference type="Proteomes" id="UP000728032"/>
    </source>
</evidence>
<dbReference type="Pfam" id="PF00732">
    <property type="entry name" value="GMC_oxred_N"/>
    <property type="match status" value="1"/>
</dbReference>